<evidence type="ECO:0000313" key="10">
    <source>
        <dbReference type="EMBL" id="RRC95834.1"/>
    </source>
</evidence>
<organism evidence="10 11">
    <name type="scientific">Schaalia canis</name>
    <dbReference type="NCBI Taxonomy" id="100469"/>
    <lineage>
        <taxon>Bacteria</taxon>
        <taxon>Bacillati</taxon>
        <taxon>Actinomycetota</taxon>
        <taxon>Actinomycetes</taxon>
        <taxon>Actinomycetales</taxon>
        <taxon>Actinomycetaceae</taxon>
        <taxon>Schaalia</taxon>
    </lineage>
</organism>
<keyword evidence="6 8" id="KW-0472">Membrane</keyword>
<feature type="transmembrane region" description="Helical" evidence="8">
    <location>
        <begin position="382"/>
        <end position="401"/>
    </location>
</feature>
<dbReference type="InterPro" id="IPR036259">
    <property type="entry name" value="MFS_trans_sf"/>
</dbReference>
<feature type="transmembrane region" description="Helical" evidence="8">
    <location>
        <begin position="324"/>
        <end position="342"/>
    </location>
</feature>
<keyword evidence="5 8" id="KW-1133">Transmembrane helix</keyword>
<keyword evidence="4 8" id="KW-0812">Transmembrane</keyword>
<reference evidence="10 11" key="1">
    <citation type="submission" date="2018-11" db="EMBL/GenBank/DDBJ databases">
        <title>Genomes From Bacteria Associated with the Canine Oral Cavity: a Test Case for Automated Genome-Based Taxonomic Assignment.</title>
        <authorList>
            <person name="Coil D.A."/>
            <person name="Jospin G."/>
            <person name="Darling A.E."/>
            <person name="Wallis C."/>
            <person name="Davis I.J."/>
            <person name="Harris S."/>
            <person name="Eisen J.A."/>
            <person name="Holcombe L.J."/>
            <person name="O'Flynn C."/>
        </authorList>
    </citation>
    <scope>NUCLEOTIDE SEQUENCE [LARGE SCALE GENOMIC DNA]</scope>
    <source>
        <strain evidence="10 11">OH770</strain>
    </source>
</reference>
<feature type="transmembrane region" description="Helical" evidence="8">
    <location>
        <begin position="413"/>
        <end position="433"/>
    </location>
</feature>
<comment type="caution">
    <text evidence="10">The sequence shown here is derived from an EMBL/GenBank/DDBJ whole genome shotgun (WGS) entry which is preliminary data.</text>
</comment>
<evidence type="ECO:0000256" key="2">
    <source>
        <dbReference type="ARBA" id="ARBA00022448"/>
    </source>
</evidence>
<evidence type="ECO:0000256" key="3">
    <source>
        <dbReference type="ARBA" id="ARBA00022475"/>
    </source>
</evidence>
<dbReference type="GO" id="GO:0022857">
    <property type="term" value="F:transmembrane transporter activity"/>
    <property type="evidence" value="ECO:0007669"/>
    <property type="project" value="InterPro"/>
</dbReference>
<evidence type="ECO:0000256" key="7">
    <source>
        <dbReference type="SAM" id="MobiDB-lite"/>
    </source>
</evidence>
<proteinExistence type="predicted"/>
<protein>
    <submittedName>
        <fullName evidence="10">MFS transporter</fullName>
    </submittedName>
</protein>
<evidence type="ECO:0000313" key="11">
    <source>
        <dbReference type="Proteomes" id="UP000280444"/>
    </source>
</evidence>
<evidence type="ECO:0000256" key="1">
    <source>
        <dbReference type="ARBA" id="ARBA00004651"/>
    </source>
</evidence>
<evidence type="ECO:0000256" key="5">
    <source>
        <dbReference type="ARBA" id="ARBA00022989"/>
    </source>
</evidence>
<feature type="transmembrane region" description="Helical" evidence="8">
    <location>
        <begin position="82"/>
        <end position="103"/>
    </location>
</feature>
<dbReference type="PANTHER" id="PTHR23513:SF6">
    <property type="entry name" value="MAJOR FACILITATOR SUPERFAMILY ASSOCIATED DOMAIN-CONTAINING PROTEIN"/>
    <property type="match status" value="1"/>
</dbReference>
<dbReference type="EMBL" id="RQZF01000002">
    <property type="protein sequence ID" value="RRC95834.1"/>
    <property type="molecule type" value="Genomic_DNA"/>
</dbReference>
<evidence type="ECO:0000256" key="6">
    <source>
        <dbReference type="ARBA" id="ARBA00023136"/>
    </source>
</evidence>
<feature type="transmembrane region" description="Helical" evidence="8">
    <location>
        <begin position="348"/>
        <end position="370"/>
    </location>
</feature>
<feature type="domain" description="Major facilitator superfamily (MFS) profile" evidence="9">
    <location>
        <begin position="50"/>
        <end position="436"/>
    </location>
</feature>
<feature type="region of interest" description="Disordered" evidence="7">
    <location>
        <begin position="1"/>
        <end position="39"/>
    </location>
</feature>
<feature type="transmembrane region" description="Helical" evidence="8">
    <location>
        <begin position="51"/>
        <end position="76"/>
    </location>
</feature>
<comment type="subcellular location">
    <subcellularLocation>
        <location evidence="1">Cell membrane</location>
        <topology evidence="1">Multi-pass membrane protein</topology>
    </subcellularLocation>
</comment>
<gene>
    <name evidence="10" type="ORF">EII11_02915</name>
</gene>
<feature type="transmembrane region" description="Helical" evidence="8">
    <location>
        <begin position="292"/>
        <end position="317"/>
    </location>
</feature>
<dbReference type="CDD" id="cd06173">
    <property type="entry name" value="MFS_MefA_like"/>
    <property type="match status" value="1"/>
</dbReference>
<sequence>MEHQDSAASPPNKDAAPMEEGTPVEPVPTNATTDTQESADTSHLAHWKRAVTLFLVGQSISMFGSSIVQFAVMWYLTLETRSGLVVMLYAVFAFVPQGMLSLFGGALADRMNRKLLIIIPDAIIAITTLALALIMVAGINDLWIILAAVTIRSIGSGFQNPAVSATIPSIVPAEHLMRVNGINASIQGVMALLAPAAGGAIYGLGGIVPTFFVDVVTAILGIGVMLFVRIPKLPDNPEPKSLIGDLVAGLHYTFTHRFIRWLLTVYAVVFVLIVAPSFLVPLMVTRSFGGEVWMLTGVEVAFSLGMALGGMVVGMLVRHSKMHLLLVSSVIFGLLSVAMGIAPNIYVVLALNATVGLLVPVFSTPSTTALQESTDPAFMGRVFSLVSIVFTLGMPMGMAVFGPLADVFSVETILIGSGVVTILFVLFSFYGLADGRHALAESRAQQAALEVRK</sequence>
<evidence type="ECO:0000259" key="9">
    <source>
        <dbReference type="PROSITE" id="PS50850"/>
    </source>
</evidence>
<dbReference type="Proteomes" id="UP000280444">
    <property type="component" value="Unassembled WGS sequence"/>
</dbReference>
<dbReference type="PANTHER" id="PTHR23513">
    <property type="entry name" value="INTEGRAL MEMBRANE EFFLUX PROTEIN-RELATED"/>
    <property type="match status" value="1"/>
</dbReference>
<dbReference type="Gene3D" id="1.20.1250.20">
    <property type="entry name" value="MFS general substrate transporter like domains"/>
    <property type="match status" value="1"/>
</dbReference>
<keyword evidence="11" id="KW-1185">Reference proteome</keyword>
<dbReference type="Pfam" id="PF05977">
    <property type="entry name" value="MFS_3"/>
    <property type="match status" value="1"/>
</dbReference>
<dbReference type="PROSITE" id="PS50850">
    <property type="entry name" value="MFS"/>
    <property type="match status" value="1"/>
</dbReference>
<dbReference type="SUPFAM" id="SSF103473">
    <property type="entry name" value="MFS general substrate transporter"/>
    <property type="match status" value="1"/>
</dbReference>
<feature type="transmembrane region" description="Helical" evidence="8">
    <location>
        <begin position="261"/>
        <end position="280"/>
    </location>
</feature>
<dbReference type="OrthoDB" id="69054at2"/>
<keyword evidence="2" id="KW-0813">Transport</keyword>
<dbReference type="RefSeq" id="WP_124868465.1">
    <property type="nucleotide sequence ID" value="NZ_RQZF01000002.1"/>
</dbReference>
<accession>A0A3P1SFM7</accession>
<dbReference type="AlphaFoldDB" id="A0A3P1SFM7"/>
<feature type="transmembrane region" description="Helical" evidence="8">
    <location>
        <begin position="211"/>
        <end position="230"/>
    </location>
</feature>
<evidence type="ECO:0000256" key="8">
    <source>
        <dbReference type="SAM" id="Phobius"/>
    </source>
</evidence>
<keyword evidence="3" id="KW-1003">Cell membrane</keyword>
<dbReference type="GO" id="GO:0005886">
    <property type="term" value="C:plasma membrane"/>
    <property type="evidence" value="ECO:0007669"/>
    <property type="project" value="UniProtKB-SubCell"/>
</dbReference>
<evidence type="ECO:0000256" key="4">
    <source>
        <dbReference type="ARBA" id="ARBA00022692"/>
    </source>
</evidence>
<dbReference type="InterPro" id="IPR010290">
    <property type="entry name" value="TM_effector"/>
</dbReference>
<feature type="transmembrane region" description="Helical" evidence="8">
    <location>
        <begin position="115"/>
        <end position="136"/>
    </location>
</feature>
<dbReference type="InterPro" id="IPR020846">
    <property type="entry name" value="MFS_dom"/>
</dbReference>
<name>A0A3P1SFM7_9ACTO</name>
<feature type="compositionally biased region" description="Polar residues" evidence="7">
    <location>
        <begin position="29"/>
        <end position="39"/>
    </location>
</feature>